<name>A0A4Z2HLZ8_9TELE</name>
<comment type="caution">
    <text evidence="1">The sequence shown here is derived from an EMBL/GenBank/DDBJ whole genome shotgun (WGS) entry which is preliminary data.</text>
</comment>
<accession>A0A4Z2HLZ8</accession>
<sequence length="120" mass="13282">MPDLDEALARGLVVDSSPRLLRGVRLFDVDVESVDRVAALVHRKVSLASEGMPTPAMLAARTWNWYFLFSFRSHTWRQRDYPTNSLASLDASQDTTTDVSVFLVGTTLLGADGMSVDHNV</sequence>
<dbReference type="EMBL" id="SRLO01000229">
    <property type="protein sequence ID" value="TNN65812.1"/>
    <property type="molecule type" value="Genomic_DNA"/>
</dbReference>
<keyword evidence="2" id="KW-1185">Reference proteome</keyword>
<protein>
    <submittedName>
        <fullName evidence="1">Uncharacterized protein</fullName>
    </submittedName>
</protein>
<reference evidence="1 2" key="1">
    <citation type="submission" date="2019-03" db="EMBL/GenBank/DDBJ databases">
        <title>First draft genome of Liparis tanakae, snailfish: a comprehensive survey of snailfish specific genes.</title>
        <authorList>
            <person name="Kim W."/>
            <person name="Song I."/>
            <person name="Jeong J.-H."/>
            <person name="Kim D."/>
            <person name="Kim S."/>
            <person name="Ryu S."/>
            <person name="Song J.Y."/>
            <person name="Lee S.K."/>
        </authorList>
    </citation>
    <scope>NUCLEOTIDE SEQUENCE [LARGE SCALE GENOMIC DNA]</scope>
    <source>
        <tissue evidence="1">Muscle</tissue>
    </source>
</reference>
<dbReference type="Proteomes" id="UP000314294">
    <property type="component" value="Unassembled WGS sequence"/>
</dbReference>
<organism evidence="1 2">
    <name type="scientific">Liparis tanakae</name>
    <name type="common">Tanaka's snailfish</name>
    <dbReference type="NCBI Taxonomy" id="230148"/>
    <lineage>
        <taxon>Eukaryota</taxon>
        <taxon>Metazoa</taxon>
        <taxon>Chordata</taxon>
        <taxon>Craniata</taxon>
        <taxon>Vertebrata</taxon>
        <taxon>Euteleostomi</taxon>
        <taxon>Actinopterygii</taxon>
        <taxon>Neopterygii</taxon>
        <taxon>Teleostei</taxon>
        <taxon>Neoteleostei</taxon>
        <taxon>Acanthomorphata</taxon>
        <taxon>Eupercaria</taxon>
        <taxon>Perciformes</taxon>
        <taxon>Cottioidei</taxon>
        <taxon>Cottales</taxon>
        <taxon>Liparidae</taxon>
        <taxon>Liparis</taxon>
    </lineage>
</organism>
<evidence type="ECO:0000313" key="2">
    <source>
        <dbReference type="Proteomes" id="UP000314294"/>
    </source>
</evidence>
<evidence type="ECO:0000313" key="1">
    <source>
        <dbReference type="EMBL" id="TNN65812.1"/>
    </source>
</evidence>
<gene>
    <name evidence="1" type="ORF">EYF80_023964</name>
</gene>
<dbReference type="AlphaFoldDB" id="A0A4Z2HLZ8"/>
<proteinExistence type="predicted"/>